<sequence length="86" mass="9707">MQSYPIGMILPVPGSGRLVLFEAYPTRDGIHREIWGREVFLFDAGNRPVWQIAPEPGATDDMHRNFDATRPATDTFSAITNIDELF</sequence>
<protein>
    <submittedName>
        <fullName evidence="1">Uncharacterized protein</fullName>
    </submittedName>
</protein>
<dbReference type="AlphaFoldDB" id="A0A2T5TXF6"/>
<proteinExistence type="predicted"/>
<evidence type="ECO:0000313" key="1">
    <source>
        <dbReference type="EMBL" id="PTW43942.1"/>
    </source>
</evidence>
<reference evidence="1 2" key="1">
    <citation type="submission" date="2018-04" db="EMBL/GenBank/DDBJ databases">
        <title>Genomic Encyclopedia of Type Strains, Phase III (KMG-III): the genomes of soil and plant-associated and newly described type strains.</title>
        <authorList>
            <person name="Whitman W."/>
        </authorList>
    </citation>
    <scope>NUCLEOTIDE SEQUENCE [LARGE SCALE GENOMIC DNA]</scope>
    <source>
        <strain evidence="1 2">MA-olki</strain>
    </source>
</reference>
<name>A0A2T5TXF6_9SPHN</name>
<comment type="caution">
    <text evidence="1">The sequence shown here is derived from an EMBL/GenBank/DDBJ whole genome shotgun (WGS) entry which is preliminary data.</text>
</comment>
<accession>A0A2T5TXF6</accession>
<gene>
    <name evidence="1" type="ORF">C8J25_1135</name>
</gene>
<dbReference type="EMBL" id="QAYE01000013">
    <property type="protein sequence ID" value="PTW43942.1"/>
    <property type="molecule type" value="Genomic_DNA"/>
</dbReference>
<dbReference type="Proteomes" id="UP000244013">
    <property type="component" value="Unassembled WGS sequence"/>
</dbReference>
<evidence type="ECO:0000313" key="2">
    <source>
        <dbReference type="Proteomes" id="UP000244013"/>
    </source>
</evidence>
<organism evidence="1 2">
    <name type="scientific">Sphingomonas faeni</name>
    <dbReference type="NCBI Taxonomy" id="185950"/>
    <lineage>
        <taxon>Bacteria</taxon>
        <taxon>Pseudomonadati</taxon>
        <taxon>Pseudomonadota</taxon>
        <taxon>Alphaproteobacteria</taxon>
        <taxon>Sphingomonadales</taxon>
        <taxon>Sphingomonadaceae</taxon>
        <taxon>Sphingomonas</taxon>
    </lineage>
</organism>